<dbReference type="Pfam" id="PF25594">
    <property type="entry name" value="GldB_lipo"/>
    <property type="match status" value="1"/>
</dbReference>
<gene>
    <name evidence="2" type="ORF">ACFSR2_13190</name>
</gene>
<keyword evidence="3" id="KW-1185">Reference proteome</keyword>
<dbReference type="InterPro" id="IPR019853">
    <property type="entry name" value="GldB-like"/>
</dbReference>
<protein>
    <submittedName>
        <fullName evidence="2">DUF2268 domain-containing putative Zn-dependent protease</fullName>
    </submittedName>
</protein>
<keyword evidence="1" id="KW-0732">Signal</keyword>
<organism evidence="2 3">
    <name type="scientific">Emticicia soli</name>
    <dbReference type="NCBI Taxonomy" id="2027878"/>
    <lineage>
        <taxon>Bacteria</taxon>
        <taxon>Pseudomonadati</taxon>
        <taxon>Bacteroidota</taxon>
        <taxon>Cytophagia</taxon>
        <taxon>Cytophagales</taxon>
        <taxon>Leadbetterellaceae</taxon>
        <taxon>Emticicia</taxon>
    </lineage>
</organism>
<evidence type="ECO:0000313" key="3">
    <source>
        <dbReference type="Proteomes" id="UP001597510"/>
    </source>
</evidence>
<dbReference type="RefSeq" id="WP_340236121.1">
    <property type="nucleotide sequence ID" value="NZ_JBBEWC010000005.1"/>
</dbReference>
<evidence type="ECO:0000256" key="1">
    <source>
        <dbReference type="SAM" id="SignalP"/>
    </source>
</evidence>
<reference evidence="3" key="1">
    <citation type="journal article" date="2019" name="Int. J. Syst. Evol. Microbiol.">
        <title>The Global Catalogue of Microorganisms (GCM) 10K type strain sequencing project: providing services to taxonomists for standard genome sequencing and annotation.</title>
        <authorList>
            <consortium name="The Broad Institute Genomics Platform"/>
            <consortium name="The Broad Institute Genome Sequencing Center for Infectious Disease"/>
            <person name="Wu L."/>
            <person name="Ma J."/>
        </authorList>
    </citation>
    <scope>NUCLEOTIDE SEQUENCE [LARGE SCALE GENOMIC DNA]</scope>
    <source>
        <strain evidence="3">KCTC 52344</strain>
    </source>
</reference>
<sequence length="316" mass="36156">MKAILFISSLLLHCATAFGQSVVVETTDVNNFWIAFDSLKAETDVNRHEQIIRRHYFEKATPGLSEFIKLRAWTPHRFVETIAKHPTFWQTVRHKTLGVNNNLPQIRQLFKQYKKIYKNFAPPEIYFVMGYIETGGTTTQKQVLIGTEIAAADSTVNTEGLHPLVQSFISSNKGAFSIVAHELTHTQQKGGDLGGKRNTNLLGLCLAEGSCEFIAELLLKQNIDRPYMAYGKVHEKELWDKFKGEMHEKNTADWLYNGGYKKEGDADLGYYIGYTICKAYYEQARNKKKAIRQIIELEYENTAMLDSFLKKSRLLL</sequence>
<feature type="signal peptide" evidence="1">
    <location>
        <begin position="1"/>
        <end position="19"/>
    </location>
</feature>
<keyword evidence="2" id="KW-0378">Hydrolase</keyword>
<feature type="chain" id="PRO_5046676419" evidence="1">
    <location>
        <begin position="20"/>
        <end position="316"/>
    </location>
</feature>
<proteinExistence type="predicted"/>
<dbReference type="Proteomes" id="UP001597510">
    <property type="component" value="Unassembled WGS sequence"/>
</dbReference>
<dbReference type="GO" id="GO:0008233">
    <property type="term" value="F:peptidase activity"/>
    <property type="evidence" value="ECO:0007669"/>
    <property type="project" value="UniProtKB-KW"/>
</dbReference>
<dbReference type="GO" id="GO:0006508">
    <property type="term" value="P:proteolysis"/>
    <property type="evidence" value="ECO:0007669"/>
    <property type="project" value="UniProtKB-KW"/>
</dbReference>
<comment type="caution">
    <text evidence="2">The sequence shown here is derived from an EMBL/GenBank/DDBJ whole genome shotgun (WGS) entry which is preliminary data.</text>
</comment>
<dbReference type="EMBL" id="JBHULC010000011">
    <property type="protein sequence ID" value="MFD2521846.1"/>
    <property type="molecule type" value="Genomic_DNA"/>
</dbReference>
<name>A0ABW5J715_9BACT</name>
<accession>A0ABW5J715</accession>
<evidence type="ECO:0000313" key="2">
    <source>
        <dbReference type="EMBL" id="MFD2521846.1"/>
    </source>
</evidence>
<keyword evidence="2" id="KW-0645">Protease</keyword>